<keyword evidence="4" id="KW-1185">Reference proteome</keyword>
<dbReference type="SUPFAM" id="SSF55347">
    <property type="entry name" value="Glyceraldehyde-3-phosphate dehydrogenase-like, C-terminal domain"/>
    <property type="match status" value="1"/>
</dbReference>
<dbReference type="GO" id="GO:0000166">
    <property type="term" value="F:nucleotide binding"/>
    <property type="evidence" value="ECO:0007669"/>
    <property type="project" value="InterPro"/>
</dbReference>
<sequence length="308" mass="35400">MSMAEKTRLGLVGLGSISKKAYMPVLLKEKDWTLSGCYSRSEEKRKAFGEEYRIKVFDSLEEMAENVDAVVINTSTDSHYEIASFFLERGKHVLMDKPLAETVDECEKLVLSSVRNNVNLMVTYNRRFAPMYRFLKDHITSTSLIRIVKNRSDGIGPKDFEFTLKDDYIHLVDTARWLFDGKLILVDGELAVNSENQLIYAEHFFRSPEGCRIQTIMHRDSGLDREILEVITEGATYRVIDMSVLETEKNGSLITEYPSPWNTPERLKGFEDAILHFFDVLNREKEPVSNGREALATQRMIDSIVKSY</sequence>
<dbReference type="SUPFAM" id="SSF51735">
    <property type="entry name" value="NAD(P)-binding Rossmann-fold domains"/>
    <property type="match status" value="1"/>
</dbReference>
<dbReference type="STRING" id="994573.T472_0200075"/>
<protein>
    <submittedName>
        <fullName evidence="3">Virulence factor MviM</fullName>
    </submittedName>
</protein>
<evidence type="ECO:0000313" key="3">
    <source>
        <dbReference type="EMBL" id="ETA82622.1"/>
    </source>
</evidence>
<evidence type="ECO:0000259" key="1">
    <source>
        <dbReference type="Pfam" id="PF01408"/>
    </source>
</evidence>
<dbReference type="InterPro" id="IPR000683">
    <property type="entry name" value="Gfo/Idh/MocA-like_OxRdtase_N"/>
</dbReference>
<feature type="domain" description="Gfo/Idh/MocA-like oxidoreductase N-terminal" evidence="1">
    <location>
        <begin position="8"/>
        <end position="124"/>
    </location>
</feature>
<evidence type="ECO:0000313" key="4">
    <source>
        <dbReference type="Proteomes" id="UP000017747"/>
    </source>
</evidence>
<reference evidence="3 4" key="1">
    <citation type="journal article" date="2014" name="Genome Announc.">
        <title>Genome Sequence of Youngiibacter fragilis, the Type Strain of the Genus Youngiibacter.</title>
        <authorList>
            <person name="Wawrik C.B."/>
            <person name="Callaghan A.V."/>
            <person name="Stamps B.W."/>
            <person name="Wawrik B."/>
        </authorList>
    </citation>
    <scope>NUCLEOTIDE SEQUENCE [LARGE SCALE GENOMIC DNA]</scope>
    <source>
        <strain evidence="3 4">232.1</strain>
    </source>
</reference>
<dbReference type="AlphaFoldDB" id="V7ICN5"/>
<dbReference type="Pfam" id="PF21378">
    <property type="entry name" value="YceM-like_C"/>
    <property type="match status" value="1"/>
</dbReference>
<organism evidence="3 4">
    <name type="scientific">Youngiibacter fragilis 232.1</name>
    <dbReference type="NCBI Taxonomy" id="994573"/>
    <lineage>
        <taxon>Bacteria</taxon>
        <taxon>Bacillati</taxon>
        <taxon>Bacillota</taxon>
        <taxon>Clostridia</taxon>
        <taxon>Eubacteriales</taxon>
        <taxon>Clostridiaceae</taxon>
        <taxon>Youngiibacter</taxon>
    </lineage>
</organism>
<dbReference type="InterPro" id="IPR051317">
    <property type="entry name" value="Gfo/Idh/MocA_oxidoreduct"/>
</dbReference>
<gene>
    <name evidence="3" type="ORF">T472_0200075</name>
</gene>
<evidence type="ECO:0000259" key="2">
    <source>
        <dbReference type="Pfam" id="PF21378"/>
    </source>
</evidence>
<dbReference type="Gene3D" id="3.40.50.720">
    <property type="entry name" value="NAD(P)-binding Rossmann-like Domain"/>
    <property type="match status" value="1"/>
</dbReference>
<dbReference type="Gene3D" id="3.30.360.10">
    <property type="entry name" value="Dihydrodipicolinate Reductase, domain 2"/>
    <property type="match status" value="1"/>
</dbReference>
<dbReference type="PANTHER" id="PTHR43708:SF4">
    <property type="entry name" value="OXIDOREDUCTASE YCEM-RELATED"/>
    <property type="match status" value="1"/>
</dbReference>
<feature type="domain" description="YceM-like C-terminal" evidence="2">
    <location>
        <begin position="130"/>
        <end position="250"/>
    </location>
</feature>
<proteinExistence type="predicted"/>
<dbReference type="EMBL" id="AXUN02000001">
    <property type="protein sequence ID" value="ETA82622.1"/>
    <property type="molecule type" value="Genomic_DNA"/>
</dbReference>
<dbReference type="PANTHER" id="PTHR43708">
    <property type="entry name" value="CONSERVED EXPRESSED OXIDOREDUCTASE (EUROFUNG)"/>
    <property type="match status" value="1"/>
</dbReference>
<dbReference type="eggNOG" id="COG0673">
    <property type="taxonomic scope" value="Bacteria"/>
</dbReference>
<dbReference type="Pfam" id="PF01408">
    <property type="entry name" value="GFO_IDH_MocA"/>
    <property type="match status" value="1"/>
</dbReference>
<name>V7ICN5_9CLOT</name>
<dbReference type="InterPro" id="IPR048477">
    <property type="entry name" value="YceM-like_C"/>
</dbReference>
<dbReference type="Proteomes" id="UP000017747">
    <property type="component" value="Unassembled WGS sequence"/>
</dbReference>
<dbReference type="InterPro" id="IPR036291">
    <property type="entry name" value="NAD(P)-bd_dom_sf"/>
</dbReference>
<comment type="caution">
    <text evidence="3">The sequence shown here is derived from an EMBL/GenBank/DDBJ whole genome shotgun (WGS) entry which is preliminary data.</text>
</comment>
<accession>V7ICN5</accession>